<dbReference type="Ensembl" id="ENSOMET00000026742.1">
    <property type="protein sequence ID" value="ENSOMEP00000017918.1"/>
    <property type="gene ID" value="ENSOMEG00000019605.1"/>
</dbReference>
<name>A0A3B3CJ72_ORYME</name>
<dbReference type="GO" id="GO:0042622">
    <property type="term" value="C:photoreceptor outer segment membrane"/>
    <property type="evidence" value="ECO:0007669"/>
    <property type="project" value="InterPro"/>
</dbReference>
<evidence type="ECO:0008006" key="4">
    <source>
        <dbReference type="Google" id="ProtNLM"/>
    </source>
</evidence>
<feature type="chain" id="PRO_5017438305" description="Secreted protein" evidence="1">
    <location>
        <begin position="21"/>
        <end position="62"/>
    </location>
</feature>
<dbReference type="InterPro" id="IPR027937">
    <property type="entry name" value="PRCD"/>
</dbReference>
<accession>A0A3B3CJ72</accession>
<dbReference type="PaxDb" id="30732-ENSOMEP00000017918"/>
<dbReference type="AlphaFoldDB" id="A0A3B3CJ72"/>
<dbReference type="Proteomes" id="UP000261560">
    <property type="component" value="Unplaced"/>
</dbReference>
<keyword evidence="3" id="KW-1185">Reference proteome</keyword>
<evidence type="ECO:0000313" key="3">
    <source>
        <dbReference type="Proteomes" id="UP000261560"/>
    </source>
</evidence>
<proteinExistence type="predicted"/>
<organism evidence="2 3">
    <name type="scientific">Oryzias melastigma</name>
    <name type="common">Marine medaka</name>
    <dbReference type="NCBI Taxonomy" id="30732"/>
    <lineage>
        <taxon>Eukaryota</taxon>
        <taxon>Metazoa</taxon>
        <taxon>Chordata</taxon>
        <taxon>Craniata</taxon>
        <taxon>Vertebrata</taxon>
        <taxon>Euteleostomi</taxon>
        <taxon>Actinopterygii</taxon>
        <taxon>Neopterygii</taxon>
        <taxon>Teleostei</taxon>
        <taxon>Neoteleostei</taxon>
        <taxon>Acanthomorphata</taxon>
        <taxon>Ovalentaria</taxon>
        <taxon>Atherinomorphae</taxon>
        <taxon>Beloniformes</taxon>
        <taxon>Adrianichthyidae</taxon>
        <taxon>Oryziinae</taxon>
        <taxon>Oryzias</taxon>
    </lineage>
</organism>
<dbReference type="Pfam" id="PF15201">
    <property type="entry name" value="Rod_cone_degen"/>
    <property type="match status" value="1"/>
</dbReference>
<keyword evidence="1" id="KW-0732">Signal</keyword>
<evidence type="ECO:0000313" key="2">
    <source>
        <dbReference type="Ensembl" id="ENSOMEP00000017918.1"/>
    </source>
</evidence>
<sequence>MCTTMMVLTTIALILRQRFSNKIQPYACSKKERTLQPRAQAEQQAWQKVPVPKLHIRAYLSL</sequence>
<protein>
    <recommendedName>
        <fullName evidence="4">Secreted protein</fullName>
    </recommendedName>
</protein>
<reference evidence="2" key="2">
    <citation type="submission" date="2025-09" db="UniProtKB">
        <authorList>
            <consortium name="Ensembl"/>
        </authorList>
    </citation>
    <scope>IDENTIFICATION</scope>
</reference>
<dbReference type="GeneTree" id="ENSGT01060000248885"/>
<evidence type="ECO:0000256" key="1">
    <source>
        <dbReference type="SAM" id="SignalP"/>
    </source>
</evidence>
<feature type="signal peptide" evidence="1">
    <location>
        <begin position="1"/>
        <end position="20"/>
    </location>
</feature>
<reference evidence="2" key="1">
    <citation type="submission" date="2025-08" db="UniProtKB">
        <authorList>
            <consortium name="Ensembl"/>
        </authorList>
    </citation>
    <scope>IDENTIFICATION</scope>
</reference>